<name>A0A2P5HJD2_DIAHE</name>
<dbReference type="EMBL" id="MAVT02001666">
    <property type="protein sequence ID" value="POS70362.1"/>
    <property type="molecule type" value="Genomic_DNA"/>
</dbReference>
<dbReference type="InParanoid" id="A0A2P5HJD2"/>
<reference evidence="1" key="1">
    <citation type="submission" date="2017-09" db="EMBL/GenBank/DDBJ databases">
        <title>Polyketide synthases of a Diaporthe helianthi virulent isolate.</title>
        <authorList>
            <person name="Baroncelli R."/>
        </authorList>
    </citation>
    <scope>NUCLEOTIDE SEQUENCE [LARGE SCALE GENOMIC DNA]</scope>
    <source>
        <strain evidence="1">7/96</strain>
    </source>
</reference>
<dbReference type="CDD" id="cd23428">
    <property type="entry name" value="beta-trefoil_Ricin_SPI"/>
    <property type="match status" value="1"/>
</dbReference>
<comment type="caution">
    <text evidence="1">The sequence shown here is derived from an EMBL/GenBank/DDBJ whole genome shotgun (WGS) entry which is preliminary data.</text>
</comment>
<dbReference type="GO" id="GO:0004867">
    <property type="term" value="F:serine-type endopeptidase inhibitor activity"/>
    <property type="evidence" value="ECO:0007669"/>
    <property type="project" value="InterPro"/>
</dbReference>
<keyword evidence="2" id="KW-1185">Reference proteome</keyword>
<accession>A0A2P5HJD2</accession>
<proteinExistence type="predicted"/>
<dbReference type="AlphaFoldDB" id="A0A2P5HJD2"/>
<evidence type="ECO:0000313" key="1">
    <source>
        <dbReference type="EMBL" id="POS70362.1"/>
    </source>
</evidence>
<organism evidence="1 2">
    <name type="scientific">Diaporthe helianthi</name>
    <dbReference type="NCBI Taxonomy" id="158607"/>
    <lineage>
        <taxon>Eukaryota</taxon>
        <taxon>Fungi</taxon>
        <taxon>Dikarya</taxon>
        <taxon>Ascomycota</taxon>
        <taxon>Pezizomycotina</taxon>
        <taxon>Sordariomycetes</taxon>
        <taxon>Sordariomycetidae</taxon>
        <taxon>Diaporthales</taxon>
        <taxon>Diaporthaceae</taxon>
        <taxon>Diaporthe</taxon>
    </lineage>
</organism>
<dbReference type="Gene3D" id="2.80.10.50">
    <property type="match status" value="1"/>
</dbReference>
<protein>
    <submittedName>
        <fullName evidence="1">Uncharacterized protein</fullName>
    </submittedName>
</protein>
<dbReference type="InterPro" id="IPR031755">
    <property type="entry name" value="Inhibitor_I66"/>
</dbReference>
<dbReference type="Proteomes" id="UP000094444">
    <property type="component" value="Unassembled WGS sequence"/>
</dbReference>
<dbReference type="STRING" id="158607.A0A2P5HJD2"/>
<dbReference type="Pfam" id="PF16850">
    <property type="entry name" value="Inhibitor_I66"/>
    <property type="match status" value="1"/>
</dbReference>
<dbReference type="OrthoDB" id="5173393at2759"/>
<evidence type="ECO:0000313" key="2">
    <source>
        <dbReference type="Proteomes" id="UP000094444"/>
    </source>
</evidence>
<gene>
    <name evidence="1" type="ORF">DHEL01_v211244</name>
</gene>
<sequence>MQLKTGFYYISTIATSPWGERWVQRDTNEDKSMLPKPVNVQVDEAGAAQWYVEQMQVGDKQVFQISAGSVNAGPVATINQDDKLFADISGTVPAQNWTVTACEETCEEGVFIVEDDHGNTWQTPQGDDQDPQILPEYLVITAIWPPKYPTYAQFKFANVDDVD</sequence>